<protein>
    <submittedName>
        <fullName evidence="1">Uncharacterized protein</fullName>
    </submittedName>
</protein>
<gene>
    <name evidence="1" type="ORF">SADUNF_Sadunf05G0199000</name>
</gene>
<dbReference type="AlphaFoldDB" id="A0A835K9C1"/>
<proteinExistence type="predicted"/>
<name>A0A835K9C1_9ROSI</name>
<organism evidence="1 2">
    <name type="scientific">Salix dunnii</name>
    <dbReference type="NCBI Taxonomy" id="1413687"/>
    <lineage>
        <taxon>Eukaryota</taxon>
        <taxon>Viridiplantae</taxon>
        <taxon>Streptophyta</taxon>
        <taxon>Embryophyta</taxon>
        <taxon>Tracheophyta</taxon>
        <taxon>Spermatophyta</taxon>
        <taxon>Magnoliopsida</taxon>
        <taxon>eudicotyledons</taxon>
        <taxon>Gunneridae</taxon>
        <taxon>Pentapetalae</taxon>
        <taxon>rosids</taxon>
        <taxon>fabids</taxon>
        <taxon>Malpighiales</taxon>
        <taxon>Salicaceae</taxon>
        <taxon>Saliceae</taxon>
        <taxon>Salix</taxon>
    </lineage>
</organism>
<sequence length="278" mass="31121">MVGIFASFMTLQDRSPSADHPQLKAVTNLLWLYLELILNAVYTYSDYTCMYMYELVTNENVDNKANYLEDYMVGGGRVDVGNEIRKLHVLGGGITGLRLAIQNTISMLHNTGGVRHLMKLRNSFFIHMSGLGFNSSKSETFCAGISSIVNHLHVSSVFKLQASSKVVKASDRNVMRFCGKVRKALLVRQVAWNVISLPRVDCCCDFKEYLVISPLIKTHGSRIAVKSGLSADAEVADVIRHSAWCWPNARPEEMEEVQCAYSLTDPSEAEDQFIWKPS</sequence>
<keyword evidence="2" id="KW-1185">Reference proteome</keyword>
<dbReference type="Proteomes" id="UP000657918">
    <property type="component" value="Unassembled WGS sequence"/>
</dbReference>
<reference evidence="1 2" key="1">
    <citation type="submission" date="2020-10" db="EMBL/GenBank/DDBJ databases">
        <title>Plant Genome Project.</title>
        <authorList>
            <person name="Zhang R.-G."/>
        </authorList>
    </citation>
    <scope>NUCLEOTIDE SEQUENCE [LARGE SCALE GENOMIC DNA]</scope>
    <source>
        <strain evidence="1">FAFU-HL-1</strain>
        <tissue evidence="1">Leaf</tissue>
    </source>
</reference>
<comment type="caution">
    <text evidence="1">The sequence shown here is derived from an EMBL/GenBank/DDBJ whole genome shotgun (WGS) entry which is preliminary data.</text>
</comment>
<dbReference type="EMBL" id="JADGMS010000005">
    <property type="protein sequence ID" value="KAF9683305.1"/>
    <property type="molecule type" value="Genomic_DNA"/>
</dbReference>
<evidence type="ECO:0000313" key="2">
    <source>
        <dbReference type="Proteomes" id="UP000657918"/>
    </source>
</evidence>
<accession>A0A835K9C1</accession>
<evidence type="ECO:0000313" key="1">
    <source>
        <dbReference type="EMBL" id="KAF9683305.1"/>
    </source>
</evidence>